<dbReference type="InterPro" id="IPR004107">
    <property type="entry name" value="Integrase_SAM-like_N"/>
</dbReference>
<keyword evidence="13" id="KW-1185">Reference proteome</keyword>
<protein>
    <submittedName>
        <fullName evidence="12">Integrase/recombinase XerC/integrase/recombinase XerD</fullName>
    </submittedName>
</protein>
<dbReference type="InterPro" id="IPR044068">
    <property type="entry name" value="CB"/>
</dbReference>
<reference evidence="12 13" key="1">
    <citation type="submission" date="2020-08" db="EMBL/GenBank/DDBJ databases">
        <title>Genomic Encyclopedia of Type Strains, Phase IV (KMG-IV): sequencing the most valuable type-strain genomes for metagenomic binning, comparative biology and taxonomic classification.</title>
        <authorList>
            <person name="Goeker M."/>
        </authorList>
    </citation>
    <scope>NUCLEOTIDE SEQUENCE [LARGE SCALE GENOMIC DNA]</scope>
    <source>
        <strain evidence="12 13">DSM 27939</strain>
    </source>
</reference>
<keyword evidence="8" id="KW-0131">Cell cycle</keyword>
<evidence type="ECO:0000256" key="9">
    <source>
        <dbReference type="PROSITE-ProRule" id="PRU01248"/>
    </source>
</evidence>
<evidence type="ECO:0000313" key="12">
    <source>
        <dbReference type="EMBL" id="MBB5365985.1"/>
    </source>
</evidence>
<evidence type="ECO:0000256" key="5">
    <source>
        <dbReference type="ARBA" id="ARBA00022908"/>
    </source>
</evidence>
<feature type="domain" description="Core-binding (CB)" evidence="11">
    <location>
        <begin position="4"/>
        <end position="80"/>
    </location>
</feature>
<evidence type="ECO:0000256" key="8">
    <source>
        <dbReference type="ARBA" id="ARBA00023306"/>
    </source>
</evidence>
<gene>
    <name evidence="12" type="ORF">HNQ08_005111</name>
</gene>
<keyword evidence="3" id="KW-0132">Cell division</keyword>
<dbReference type="GO" id="GO:0003677">
    <property type="term" value="F:DNA binding"/>
    <property type="evidence" value="ECO:0007669"/>
    <property type="project" value="UniProtKB-UniRule"/>
</dbReference>
<dbReference type="CDD" id="cd00397">
    <property type="entry name" value="DNA_BRE_C"/>
    <property type="match status" value="1"/>
</dbReference>
<dbReference type="Pfam" id="PF02899">
    <property type="entry name" value="Phage_int_SAM_1"/>
    <property type="match status" value="1"/>
</dbReference>
<feature type="domain" description="Tyr recombinase" evidence="10">
    <location>
        <begin position="101"/>
        <end position="283"/>
    </location>
</feature>
<organism evidence="12 13">
    <name type="scientific">Deinococcus humi</name>
    <dbReference type="NCBI Taxonomy" id="662880"/>
    <lineage>
        <taxon>Bacteria</taxon>
        <taxon>Thermotogati</taxon>
        <taxon>Deinococcota</taxon>
        <taxon>Deinococci</taxon>
        <taxon>Deinococcales</taxon>
        <taxon>Deinococcaceae</taxon>
        <taxon>Deinococcus</taxon>
    </lineage>
</organism>
<dbReference type="PANTHER" id="PTHR30349">
    <property type="entry name" value="PHAGE INTEGRASE-RELATED"/>
    <property type="match status" value="1"/>
</dbReference>
<accession>A0A7W8NHK7</accession>
<keyword evidence="5" id="KW-0229">DNA integration</keyword>
<dbReference type="InterPro" id="IPR010998">
    <property type="entry name" value="Integrase_recombinase_N"/>
</dbReference>
<dbReference type="InterPro" id="IPR011010">
    <property type="entry name" value="DNA_brk_join_enz"/>
</dbReference>
<dbReference type="GO" id="GO:0051301">
    <property type="term" value="P:cell division"/>
    <property type="evidence" value="ECO:0007669"/>
    <property type="project" value="UniProtKB-KW"/>
</dbReference>
<keyword evidence="6 9" id="KW-0238">DNA-binding</keyword>
<dbReference type="PANTHER" id="PTHR30349:SF77">
    <property type="entry name" value="TYROSINE RECOMBINASE XERC"/>
    <property type="match status" value="1"/>
</dbReference>
<keyword evidence="2" id="KW-0963">Cytoplasm</keyword>
<evidence type="ECO:0000256" key="7">
    <source>
        <dbReference type="ARBA" id="ARBA00023172"/>
    </source>
</evidence>
<dbReference type="GO" id="GO:0005737">
    <property type="term" value="C:cytoplasm"/>
    <property type="evidence" value="ECO:0007669"/>
    <property type="project" value="UniProtKB-SubCell"/>
</dbReference>
<dbReference type="GO" id="GO:0007059">
    <property type="term" value="P:chromosome segregation"/>
    <property type="evidence" value="ECO:0007669"/>
    <property type="project" value="UniProtKB-KW"/>
</dbReference>
<dbReference type="InterPro" id="IPR050090">
    <property type="entry name" value="Tyrosine_recombinase_XerCD"/>
</dbReference>
<evidence type="ECO:0000256" key="2">
    <source>
        <dbReference type="ARBA" id="ARBA00022490"/>
    </source>
</evidence>
<dbReference type="Pfam" id="PF00589">
    <property type="entry name" value="Phage_integrase"/>
    <property type="match status" value="1"/>
</dbReference>
<dbReference type="PROSITE" id="PS51898">
    <property type="entry name" value="TYR_RECOMBINASE"/>
    <property type="match status" value="1"/>
</dbReference>
<name>A0A7W8NHK7_9DEIO</name>
<dbReference type="Gene3D" id="1.10.443.10">
    <property type="entry name" value="Intergrase catalytic core"/>
    <property type="match status" value="1"/>
</dbReference>
<keyword evidence="7" id="KW-0233">DNA recombination</keyword>
<dbReference type="RefSeq" id="WP_184137885.1">
    <property type="nucleotide sequence ID" value="NZ_JACHFL010000025.1"/>
</dbReference>
<evidence type="ECO:0000256" key="3">
    <source>
        <dbReference type="ARBA" id="ARBA00022618"/>
    </source>
</evidence>
<dbReference type="Gene3D" id="1.10.150.130">
    <property type="match status" value="1"/>
</dbReference>
<evidence type="ECO:0000256" key="4">
    <source>
        <dbReference type="ARBA" id="ARBA00022829"/>
    </source>
</evidence>
<dbReference type="Proteomes" id="UP000552709">
    <property type="component" value="Unassembled WGS sequence"/>
</dbReference>
<dbReference type="GO" id="GO:0006310">
    <property type="term" value="P:DNA recombination"/>
    <property type="evidence" value="ECO:0007669"/>
    <property type="project" value="UniProtKB-KW"/>
</dbReference>
<dbReference type="AlphaFoldDB" id="A0A7W8NHK7"/>
<evidence type="ECO:0000256" key="6">
    <source>
        <dbReference type="ARBA" id="ARBA00023125"/>
    </source>
</evidence>
<keyword evidence="4" id="KW-0159">Chromosome partition</keyword>
<sequence length="286" mass="32556">MDHATLELQSQRFLRELERSPHTVRAYGADLRHLTAWLAQAGQPLIPDSLDAYFAAHPAWATSTRHRKQTALERFCRWAVQRSLLDCDPTLRLERPVLPPSHPRGLRREEIERIFAAIPPAQGRDALLFRLVYETGLRIGEALGLHLSDLDLTRGDEHLTVLGKGGRRRTVLLDDPALVARLRRYLKTLAFTHGPLFQATKNGRGGPLRYQSVQARWQGYAAQAEVCCTLHQLRHSHATELVNGGVSLATIRKRLGHQHIQTTLRYAEISDGAADQELRQWRRQRH</sequence>
<dbReference type="InterPro" id="IPR013762">
    <property type="entry name" value="Integrase-like_cat_sf"/>
</dbReference>
<evidence type="ECO:0000313" key="13">
    <source>
        <dbReference type="Proteomes" id="UP000552709"/>
    </source>
</evidence>
<comment type="caution">
    <text evidence="12">The sequence shown here is derived from an EMBL/GenBank/DDBJ whole genome shotgun (WGS) entry which is preliminary data.</text>
</comment>
<evidence type="ECO:0000256" key="1">
    <source>
        <dbReference type="ARBA" id="ARBA00004496"/>
    </source>
</evidence>
<comment type="subcellular location">
    <subcellularLocation>
        <location evidence="1">Cytoplasm</location>
    </subcellularLocation>
</comment>
<dbReference type="GO" id="GO:0015074">
    <property type="term" value="P:DNA integration"/>
    <property type="evidence" value="ECO:0007669"/>
    <property type="project" value="UniProtKB-KW"/>
</dbReference>
<evidence type="ECO:0000259" key="11">
    <source>
        <dbReference type="PROSITE" id="PS51900"/>
    </source>
</evidence>
<evidence type="ECO:0000259" key="10">
    <source>
        <dbReference type="PROSITE" id="PS51898"/>
    </source>
</evidence>
<dbReference type="PROSITE" id="PS51900">
    <property type="entry name" value="CB"/>
    <property type="match status" value="1"/>
</dbReference>
<dbReference type="EMBL" id="JACHFL010000025">
    <property type="protein sequence ID" value="MBB5365985.1"/>
    <property type="molecule type" value="Genomic_DNA"/>
</dbReference>
<dbReference type="SUPFAM" id="SSF56349">
    <property type="entry name" value="DNA breaking-rejoining enzymes"/>
    <property type="match status" value="1"/>
</dbReference>
<dbReference type="InterPro" id="IPR002104">
    <property type="entry name" value="Integrase_catalytic"/>
</dbReference>
<proteinExistence type="predicted"/>